<proteinExistence type="predicted"/>
<reference evidence="1" key="1">
    <citation type="submission" date="2024-01" db="EMBL/GenBank/DDBJ databases">
        <title>The first autotrophic representatives of the genus Thermodesulfovibrio.</title>
        <authorList>
            <person name="Maltseva A.I."/>
            <person name="Elcheninov A.G."/>
            <person name="Kublanov I.V."/>
            <person name="Lebedinsky A.V."/>
            <person name="Frolov E.N."/>
        </authorList>
    </citation>
    <scope>NUCLEOTIDE SEQUENCE</scope>
    <source>
        <strain evidence="1">3907-1M</strain>
    </source>
</reference>
<dbReference type="KEGG" id="taut:V4D30_00925"/>
<organism evidence="1">
    <name type="scientific">Thermodesulfovibrio autotrophicus</name>
    <dbReference type="NCBI Taxonomy" id="3118333"/>
    <lineage>
        <taxon>Bacteria</taxon>
        <taxon>Pseudomonadati</taxon>
        <taxon>Nitrospirota</taxon>
        <taxon>Thermodesulfovibrionia</taxon>
        <taxon>Thermodesulfovibrionales</taxon>
        <taxon>Thermodesulfovibrionaceae</taxon>
        <taxon>Thermodesulfovibrio</taxon>
    </lineage>
</organism>
<evidence type="ECO:0000313" key="1">
    <source>
        <dbReference type="EMBL" id="XCH46856.1"/>
    </source>
</evidence>
<gene>
    <name evidence="1" type="ORF">V4D30_00925</name>
</gene>
<protein>
    <submittedName>
        <fullName evidence="1">Uncharacterized protein</fullName>
    </submittedName>
</protein>
<name>A0AAU8GWR0_9BACT</name>
<dbReference type="AlphaFoldDB" id="A0AAU8GWR0"/>
<accession>A0AAU8GWR0</accession>
<dbReference type="EMBL" id="CP144373">
    <property type="protein sequence ID" value="XCH46856.1"/>
    <property type="molecule type" value="Genomic_DNA"/>
</dbReference>
<sequence length="63" mass="7469">MATMIIEMKDDKFLISITPYLENTFVIEEIKISEEAFNAINKKQNNKSPVKEFVEQWGKIFRE</sequence>
<dbReference type="RefSeq" id="WP_353684379.1">
    <property type="nucleotide sequence ID" value="NZ_CP144373.1"/>
</dbReference>